<keyword evidence="2" id="KW-0805">Transcription regulation</keyword>
<evidence type="ECO:0000256" key="1">
    <source>
        <dbReference type="ARBA" id="ARBA00022723"/>
    </source>
</evidence>
<dbReference type="Pfam" id="PF08493">
    <property type="entry name" value="AflR"/>
    <property type="match status" value="1"/>
</dbReference>
<dbReference type="GO" id="GO:0005634">
    <property type="term" value="C:nucleus"/>
    <property type="evidence" value="ECO:0007669"/>
    <property type="project" value="InterPro"/>
</dbReference>
<evidence type="ECO:0000256" key="3">
    <source>
        <dbReference type="ARBA" id="ARBA00023125"/>
    </source>
</evidence>
<evidence type="ECO:0000256" key="5">
    <source>
        <dbReference type="ARBA" id="ARBA00023242"/>
    </source>
</evidence>
<sequence length="308" mass="34380">MNDSEAHSGISITAPGDDECTVLQPTNSLLSNPSRQYNYTKNNEDDFLENLDLQMPQSLFNLPEMLSFTPASDSIEHESPTFEIPQVEGVSLQSLGYRELSNFESTSKLSRQPKAPREKRFCASGLKSCNSVAFSTLRKLHIHPTAGLCIFQESSELAEVLRPPMLDEILEVNAEAMQTVSRMLECSCIEKISLCLVACIICNKVVSINLRMLQTEEQGGSSEASNRNCMMPIPGSSAAAEYWRQEQTIQTDVRVGNFTVDSEIAGCVRLYIVLEDLKRLRAMVERLVGRFTDDTITAILQDLLKKDR</sequence>
<keyword evidence="1" id="KW-0479">Metal-binding</keyword>
<comment type="caution">
    <text evidence="7">The sequence shown here is derived from an EMBL/GenBank/DDBJ whole genome shotgun (WGS) entry which is preliminary data.</text>
</comment>
<proteinExistence type="predicted"/>
<keyword evidence="4" id="KW-0804">Transcription</keyword>
<feature type="domain" description="Aflatoxin regulatory protein" evidence="6">
    <location>
        <begin position="127"/>
        <end position="223"/>
    </location>
</feature>
<evidence type="ECO:0000259" key="6">
    <source>
        <dbReference type="Pfam" id="PF08493"/>
    </source>
</evidence>
<dbReference type="GO" id="GO:0046872">
    <property type="term" value="F:metal ion binding"/>
    <property type="evidence" value="ECO:0007669"/>
    <property type="project" value="UniProtKB-KW"/>
</dbReference>
<protein>
    <recommendedName>
        <fullName evidence="6">Aflatoxin regulatory protein domain-containing protein</fullName>
    </recommendedName>
</protein>
<evidence type="ECO:0000256" key="2">
    <source>
        <dbReference type="ARBA" id="ARBA00023015"/>
    </source>
</evidence>
<evidence type="ECO:0000313" key="8">
    <source>
        <dbReference type="Proteomes" id="UP000322873"/>
    </source>
</evidence>
<dbReference type="EMBL" id="VICG01000006">
    <property type="protein sequence ID" value="KAA8570872.1"/>
    <property type="molecule type" value="Genomic_DNA"/>
</dbReference>
<accession>A0A5M9JSU8</accession>
<organism evidence="7 8">
    <name type="scientific">Monilinia fructicola</name>
    <name type="common">Brown rot fungus</name>
    <name type="synonym">Ciboria fructicola</name>
    <dbReference type="NCBI Taxonomy" id="38448"/>
    <lineage>
        <taxon>Eukaryota</taxon>
        <taxon>Fungi</taxon>
        <taxon>Dikarya</taxon>
        <taxon>Ascomycota</taxon>
        <taxon>Pezizomycotina</taxon>
        <taxon>Leotiomycetes</taxon>
        <taxon>Helotiales</taxon>
        <taxon>Sclerotiniaceae</taxon>
        <taxon>Monilinia</taxon>
    </lineage>
</organism>
<keyword evidence="5" id="KW-0539">Nucleus</keyword>
<dbReference type="Proteomes" id="UP000322873">
    <property type="component" value="Unassembled WGS sequence"/>
</dbReference>
<dbReference type="VEuPathDB" id="FungiDB:MFRU_011g00720"/>
<dbReference type="GO" id="GO:0045122">
    <property type="term" value="P:aflatoxin biosynthetic process"/>
    <property type="evidence" value="ECO:0007669"/>
    <property type="project" value="InterPro"/>
</dbReference>
<name>A0A5M9JSU8_MONFR</name>
<keyword evidence="3" id="KW-0238">DNA-binding</keyword>
<evidence type="ECO:0000313" key="7">
    <source>
        <dbReference type="EMBL" id="KAA8570872.1"/>
    </source>
</evidence>
<keyword evidence="8" id="KW-1185">Reference proteome</keyword>
<dbReference type="GO" id="GO:0003677">
    <property type="term" value="F:DNA binding"/>
    <property type="evidence" value="ECO:0007669"/>
    <property type="project" value="UniProtKB-KW"/>
</dbReference>
<dbReference type="AlphaFoldDB" id="A0A5M9JSU8"/>
<dbReference type="GO" id="GO:0006355">
    <property type="term" value="P:regulation of DNA-templated transcription"/>
    <property type="evidence" value="ECO:0007669"/>
    <property type="project" value="InterPro"/>
</dbReference>
<gene>
    <name evidence="7" type="ORF">EYC84_000261</name>
</gene>
<reference evidence="7 8" key="1">
    <citation type="submission" date="2019-06" db="EMBL/GenBank/DDBJ databases">
        <title>Genome Sequence of the Brown Rot Fungal Pathogen Monilinia fructicola.</title>
        <authorList>
            <person name="De Miccolis Angelini R.M."/>
            <person name="Landi L."/>
            <person name="Abate D."/>
            <person name="Pollastro S."/>
            <person name="Romanazzi G."/>
            <person name="Faretra F."/>
        </authorList>
    </citation>
    <scope>NUCLEOTIDE SEQUENCE [LARGE SCALE GENOMIC DNA]</scope>
    <source>
        <strain evidence="7 8">Mfrc123</strain>
    </source>
</reference>
<dbReference type="InterPro" id="IPR013700">
    <property type="entry name" value="AflR"/>
</dbReference>
<evidence type="ECO:0000256" key="4">
    <source>
        <dbReference type="ARBA" id="ARBA00023163"/>
    </source>
</evidence>